<keyword evidence="5" id="KW-1185">Reference proteome</keyword>
<dbReference type="InterPro" id="IPR039298">
    <property type="entry name" value="ACOT13"/>
</dbReference>
<gene>
    <name evidence="4" type="ORF">GCM10011529_01770</name>
</gene>
<dbReference type="EMBL" id="BMJM01000001">
    <property type="protein sequence ID" value="GGD99288.1"/>
    <property type="molecule type" value="Genomic_DNA"/>
</dbReference>
<dbReference type="Gene3D" id="3.10.129.10">
    <property type="entry name" value="Hotdog Thioesterase"/>
    <property type="match status" value="1"/>
</dbReference>
<dbReference type="AlphaFoldDB" id="A0A917E2Q6"/>
<sequence length="159" mass="16452">MPPLAAADLAALSGLTLMQGMIEGRFPRIPFGELMTMRCGSAGEGWMEFLGEPGPQHYNPMGTVHGGYAATLLDSCMGCAVHTTLAAGVGFTTIDLNITYLKAMNAGTGQVTARGEVITSGRRIATARGTLTDSAGRLLATGITTCLVFSVGEARPGTR</sequence>
<evidence type="ECO:0000313" key="4">
    <source>
        <dbReference type="EMBL" id="GGD99288.1"/>
    </source>
</evidence>
<protein>
    <recommendedName>
        <fullName evidence="3">Thioesterase domain-containing protein</fullName>
    </recommendedName>
</protein>
<reference evidence="4" key="2">
    <citation type="submission" date="2020-09" db="EMBL/GenBank/DDBJ databases">
        <authorList>
            <person name="Sun Q."/>
            <person name="Zhou Y."/>
        </authorList>
    </citation>
    <scope>NUCLEOTIDE SEQUENCE</scope>
    <source>
        <strain evidence="4">CGMCC 1.15519</strain>
    </source>
</reference>
<comment type="similarity">
    <text evidence="1">Belongs to the thioesterase PaaI family.</text>
</comment>
<name>A0A917E2Q6_9SPHN</name>
<feature type="domain" description="Thioesterase" evidence="3">
    <location>
        <begin position="61"/>
        <end position="139"/>
    </location>
</feature>
<accession>A0A917E2Q6</accession>
<evidence type="ECO:0000256" key="1">
    <source>
        <dbReference type="ARBA" id="ARBA00008324"/>
    </source>
</evidence>
<dbReference type="Proteomes" id="UP000635071">
    <property type="component" value="Unassembled WGS sequence"/>
</dbReference>
<dbReference type="RefSeq" id="WP_188761037.1">
    <property type="nucleotide sequence ID" value="NZ_BMJM01000001.1"/>
</dbReference>
<dbReference type="PANTHER" id="PTHR21660">
    <property type="entry name" value="THIOESTERASE SUPERFAMILY MEMBER-RELATED"/>
    <property type="match status" value="1"/>
</dbReference>
<dbReference type="NCBIfam" id="TIGR00369">
    <property type="entry name" value="unchar_dom_1"/>
    <property type="match status" value="1"/>
</dbReference>
<dbReference type="InterPro" id="IPR029069">
    <property type="entry name" value="HotDog_dom_sf"/>
</dbReference>
<evidence type="ECO:0000313" key="5">
    <source>
        <dbReference type="Proteomes" id="UP000635071"/>
    </source>
</evidence>
<evidence type="ECO:0000259" key="3">
    <source>
        <dbReference type="Pfam" id="PF03061"/>
    </source>
</evidence>
<keyword evidence="2" id="KW-0378">Hydrolase</keyword>
<organism evidence="4 5">
    <name type="scientific">Sandarakinorhabdus glacialis</name>
    <dbReference type="NCBI Taxonomy" id="1614636"/>
    <lineage>
        <taxon>Bacteria</taxon>
        <taxon>Pseudomonadati</taxon>
        <taxon>Pseudomonadota</taxon>
        <taxon>Alphaproteobacteria</taxon>
        <taxon>Sphingomonadales</taxon>
        <taxon>Sphingosinicellaceae</taxon>
        <taxon>Sandarakinorhabdus</taxon>
    </lineage>
</organism>
<dbReference type="PANTHER" id="PTHR21660:SF1">
    <property type="entry name" value="ACYL-COENZYME A THIOESTERASE 13"/>
    <property type="match status" value="1"/>
</dbReference>
<dbReference type="GO" id="GO:0047617">
    <property type="term" value="F:fatty acyl-CoA hydrolase activity"/>
    <property type="evidence" value="ECO:0007669"/>
    <property type="project" value="InterPro"/>
</dbReference>
<dbReference type="Pfam" id="PF03061">
    <property type="entry name" value="4HBT"/>
    <property type="match status" value="1"/>
</dbReference>
<comment type="caution">
    <text evidence="4">The sequence shown here is derived from an EMBL/GenBank/DDBJ whole genome shotgun (WGS) entry which is preliminary data.</text>
</comment>
<evidence type="ECO:0000256" key="2">
    <source>
        <dbReference type="ARBA" id="ARBA00022801"/>
    </source>
</evidence>
<reference evidence="4" key="1">
    <citation type="journal article" date="2014" name="Int. J. Syst. Evol. Microbiol.">
        <title>Complete genome sequence of Corynebacterium casei LMG S-19264T (=DSM 44701T), isolated from a smear-ripened cheese.</title>
        <authorList>
            <consortium name="US DOE Joint Genome Institute (JGI-PGF)"/>
            <person name="Walter F."/>
            <person name="Albersmeier A."/>
            <person name="Kalinowski J."/>
            <person name="Ruckert C."/>
        </authorList>
    </citation>
    <scope>NUCLEOTIDE SEQUENCE</scope>
    <source>
        <strain evidence="4">CGMCC 1.15519</strain>
    </source>
</reference>
<dbReference type="SUPFAM" id="SSF54637">
    <property type="entry name" value="Thioesterase/thiol ester dehydrase-isomerase"/>
    <property type="match status" value="1"/>
</dbReference>
<dbReference type="InterPro" id="IPR006683">
    <property type="entry name" value="Thioestr_dom"/>
</dbReference>
<dbReference type="InterPro" id="IPR003736">
    <property type="entry name" value="PAAI_dom"/>
</dbReference>
<dbReference type="CDD" id="cd03443">
    <property type="entry name" value="PaaI_thioesterase"/>
    <property type="match status" value="1"/>
</dbReference>
<proteinExistence type="inferred from homology"/>